<evidence type="ECO:0000313" key="4">
    <source>
        <dbReference type="EMBL" id="TDT69196.1"/>
    </source>
</evidence>
<dbReference type="InterPro" id="IPR004358">
    <property type="entry name" value="Sig_transdc_His_kin-like_C"/>
</dbReference>
<dbReference type="EMBL" id="SOBG01000006">
    <property type="protein sequence ID" value="TDT69196.1"/>
    <property type="molecule type" value="Genomic_DNA"/>
</dbReference>
<dbReference type="InterPro" id="IPR003594">
    <property type="entry name" value="HATPase_dom"/>
</dbReference>
<evidence type="ECO:0000256" key="1">
    <source>
        <dbReference type="ARBA" id="ARBA00000085"/>
    </source>
</evidence>
<dbReference type="Pfam" id="PF02518">
    <property type="entry name" value="HATPase_c"/>
    <property type="match status" value="1"/>
</dbReference>
<evidence type="ECO:0000256" key="2">
    <source>
        <dbReference type="ARBA" id="ARBA00012438"/>
    </source>
</evidence>
<evidence type="ECO:0000313" key="5">
    <source>
        <dbReference type="Proteomes" id="UP000294678"/>
    </source>
</evidence>
<dbReference type="AlphaFoldDB" id="A0AA46I589"/>
<organism evidence="4 5">
    <name type="scientific">Hypnocyclicus thermotrophus</name>
    <dbReference type="NCBI Taxonomy" id="1627895"/>
    <lineage>
        <taxon>Bacteria</taxon>
        <taxon>Fusobacteriati</taxon>
        <taxon>Fusobacteriota</taxon>
        <taxon>Fusobacteriia</taxon>
        <taxon>Fusobacteriales</taxon>
        <taxon>Fusobacteriaceae</taxon>
        <taxon>Hypnocyclicus</taxon>
    </lineage>
</organism>
<dbReference type="RefSeq" id="WP_166667376.1">
    <property type="nucleotide sequence ID" value="NZ_SOBG01000006.1"/>
</dbReference>
<dbReference type="InterPro" id="IPR005467">
    <property type="entry name" value="His_kinase_dom"/>
</dbReference>
<dbReference type="GO" id="GO:0004673">
    <property type="term" value="F:protein histidine kinase activity"/>
    <property type="evidence" value="ECO:0007669"/>
    <property type="project" value="UniProtKB-EC"/>
</dbReference>
<dbReference type="SMART" id="SM00387">
    <property type="entry name" value="HATPase_c"/>
    <property type="match status" value="1"/>
</dbReference>
<dbReference type="PANTHER" id="PTHR43395:SF10">
    <property type="entry name" value="CHEMOTAXIS PROTEIN CHEA"/>
    <property type="match status" value="1"/>
</dbReference>
<sequence>MKLDNLFKKEFDIIENNKKFLEDFFKNNNNISKEEISNSYNQLLKDYQKLLKQTLKLTALGDKFQKISLISEKEVQLLLDNSKQGFLFIDKNFIIQKKISKESLRIFNKNSITGLNILDLLSFKSEHAKETYINTLNSLFTSHPIKKRVYLSLLENNFIINKKHITIDYELTKILSDNTEVELLVFILTDITEQIKFRRRIQNEKRTILMLTSAISNSIELKNNINDYINFYHQILPEIISSYSFEESCSKIFIEIHNFKALFSQFYMFNTVKKLHHFESKLSYFMEHKLKFDIFPLIKNINHSKLFQKDKSIIEFYLGKNFFNENKYIEISEERIDLLINAVSKYCPSDNIKKEVYSLKYISLHKHFNNLKTFTYNSCKSNHKFISSFKIEGNDIMLSPKYYKNFLKTLIHLFRNIAEHAIESPEKRDLLKKTKGGNINIKTIKNKNLFSIIITDDGKGIDKKMLLKKLNSLSNGEFLKKKYSKNILEVIFEPSFSTNRTINYSAGRGVGITKVKEEIIKLNGSIKVESIINKGTRFIITLPYLE</sequence>
<keyword evidence="4" id="KW-0808">Transferase</keyword>
<accession>A0AA46I589</accession>
<dbReference type="Proteomes" id="UP000294678">
    <property type="component" value="Unassembled WGS sequence"/>
</dbReference>
<comment type="caution">
    <text evidence="4">The sequence shown here is derived from an EMBL/GenBank/DDBJ whole genome shotgun (WGS) entry which is preliminary data.</text>
</comment>
<proteinExistence type="predicted"/>
<feature type="domain" description="Histidine kinase" evidence="3">
    <location>
        <begin position="410"/>
        <end position="546"/>
    </location>
</feature>
<reference evidence="4 5" key="1">
    <citation type="submission" date="2019-03" db="EMBL/GenBank/DDBJ databases">
        <title>Genomic Encyclopedia of Type Strains, Phase IV (KMG-IV): sequencing the most valuable type-strain genomes for metagenomic binning, comparative biology and taxonomic classification.</title>
        <authorList>
            <person name="Goeker M."/>
        </authorList>
    </citation>
    <scope>NUCLEOTIDE SEQUENCE [LARGE SCALE GENOMIC DNA]</scope>
    <source>
        <strain evidence="4 5">DSM 100055</strain>
    </source>
</reference>
<dbReference type="Gene3D" id="3.30.565.10">
    <property type="entry name" value="Histidine kinase-like ATPase, C-terminal domain"/>
    <property type="match status" value="1"/>
</dbReference>
<dbReference type="InterPro" id="IPR036890">
    <property type="entry name" value="HATPase_C_sf"/>
</dbReference>
<protein>
    <recommendedName>
        <fullName evidence="2">histidine kinase</fullName>
        <ecNumber evidence="2">2.7.13.3</ecNumber>
    </recommendedName>
</protein>
<keyword evidence="4" id="KW-0418">Kinase</keyword>
<dbReference type="PRINTS" id="PR00344">
    <property type="entry name" value="BCTRLSENSOR"/>
</dbReference>
<dbReference type="PROSITE" id="PS50109">
    <property type="entry name" value="HIS_KIN"/>
    <property type="match status" value="1"/>
</dbReference>
<dbReference type="PANTHER" id="PTHR43395">
    <property type="entry name" value="SENSOR HISTIDINE KINASE CHEA"/>
    <property type="match status" value="1"/>
</dbReference>
<dbReference type="EC" id="2.7.13.3" evidence="2"/>
<name>A0AA46I589_9FUSO</name>
<gene>
    <name evidence="4" type="ORF">EV215_1538</name>
</gene>
<dbReference type="Gene3D" id="3.30.450.20">
    <property type="entry name" value="PAS domain"/>
    <property type="match status" value="1"/>
</dbReference>
<dbReference type="SUPFAM" id="SSF55874">
    <property type="entry name" value="ATPase domain of HSP90 chaperone/DNA topoisomerase II/histidine kinase"/>
    <property type="match status" value="1"/>
</dbReference>
<dbReference type="InterPro" id="IPR051315">
    <property type="entry name" value="Bact_Chemotaxis_CheA"/>
</dbReference>
<keyword evidence="5" id="KW-1185">Reference proteome</keyword>
<evidence type="ECO:0000259" key="3">
    <source>
        <dbReference type="PROSITE" id="PS50109"/>
    </source>
</evidence>
<comment type="catalytic activity">
    <reaction evidence="1">
        <text>ATP + protein L-histidine = ADP + protein N-phospho-L-histidine.</text>
        <dbReference type="EC" id="2.7.13.3"/>
    </reaction>
</comment>